<sequence>MFFFFSSFIFSPLCSLPSETFANVSRVLYHYTKVCFACTIHGARSRYLIRRERSACELPSPSSSSSSSSWCA</sequence>
<feature type="chain" id="PRO_5014837615" evidence="1">
    <location>
        <begin position="23"/>
        <end position="72"/>
    </location>
</feature>
<protein>
    <submittedName>
        <fullName evidence="2">Putative secreted protein</fullName>
    </submittedName>
</protein>
<keyword evidence="1" id="KW-0732">Signal</keyword>
<proteinExistence type="predicted"/>
<dbReference type="EMBL" id="GGFL01008657">
    <property type="protein sequence ID" value="MBW72835.1"/>
    <property type="molecule type" value="Transcribed_RNA"/>
</dbReference>
<name>A0A2M4D5J6_ANODA</name>
<evidence type="ECO:0000313" key="2">
    <source>
        <dbReference type="EMBL" id="MBW72835.1"/>
    </source>
</evidence>
<accession>A0A2M4D5J6</accession>
<reference evidence="2" key="1">
    <citation type="submission" date="2018-01" db="EMBL/GenBank/DDBJ databases">
        <title>An insight into the sialome of Amazonian anophelines.</title>
        <authorList>
            <person name="Ribeiro J.M."/>
            <person name="Scarpassa V."/>
            <person name="Calvo E."/>
        </authorList>
    </citation>
    <scope>NUCLEOTIDE SEQUENCE</scope>
</reference>
<organism evidence="2">
    <name type="scientific">Anopheles darlingi</name>
    <name type="common">Mosquito</name>
    <dbReference type="NCBI Taxonomy" id="43151"/>
    <lineage>
        <taxon>Eukaryota</taxon>
        <taxon>Metazoa</taxon>
        <taxon>Ecdysozoa</taxon>
        <taxon>Arthropoda</taxon>
        <taxon>Hexapoda</taxon>
        <taxon>Insecta</taxon>
        <taxon>Pterygota</taxon>
        <taxon>Neoptera</taxon>
        <taxon>Endopterygota</taxon>
        <taxon>Diptera</taxon>
        <taxon>Nematocera</taxon>
        <taxon>Culicoidea</taxon>
        <taxon>Culicidae</taxon>
        <taxon>Anophelinae</taxon>
        <taxon>Anopheles</taxon>
    </lineage>
</organism>
<dbReference type="AlphaFoldDB" id="A0A2M4D5J6"/>
<evidence type="ECO:0000256" key="1">
    <source>
        <dbReference type="SAM" id="SignalP"/>
    </source>
</evidence>
<feature type="signal peptide" evidence="1">
    <location>
        <begin position="1"/>
        <end position="22"/>
    </location>
</feature>